<dbReference type="InterPro" id="IPR003593">
    <property type="entry name" value="AAA+_ATPase"/>
</dbReference>
<keyword evidence="3" id="KW-0547">Nucleotide-binding</keyword>
<evidence type="ECO:0000256" key="1">
    <source>
        <dbReference type="ARBA" id="ARBA00004651"/>
    </source>
</evidence>
<keyword evidence="4 10" id="KW-0067">ATP-binding</keyword>
<dbReference type="Proteomes" id="UP000282311">
    <property type="component" value="Unassembled WGS sequence"/>
</dbReference>
<evidence type="ECO:0000259" key="9">
    <source>
        <dbReference type="PROSITE" id="PS50929"/>
    </source>
</evidence>
<dbReference type="InterPro" id="IPR011527">
    <property type="entry name" value="ABC1_TM_dom"/>
</dbReference>
<feature type="transmembrane region" description="Helical" evidence="7">
    <location>
        <begin position="282"/>
        <end position="301"/>
    </location>
</feature>
<dbReference type="InterPro" id="IPR003439">
    <property type="entry name" value="ABC_transporter-like_ATP-bd"/>
</dbReference>
<dbReference type="SMART" id="SM00382">
    <property type="entry name" value="AAA"/>
    <property type="match status" value="1"/>
</dbReference>
<evidence type="ECO:0000256" key="6">
    <source>
        <dbReference type="ARBA" id="ARBA00023136"/>
    </source>
</evidence>
<dbReference type="EMBL" id="RBAH01000002">
    <property type="protein sequence ID" value="RKN86066.1"/>
    <property type="molecule type" value="Genomic_DNA"/>
</dbReference>
<dbReference type="RefSeq" id="WP_120745759.1">
    <property type="nucleotide sequence ID" value="NZ_RBAH01000002.1"/>
</dbReference>
<dbReference type="InterPro" id="IPR027417">
    <property type="entry name" value="P-loop_NTPase"/>
</dbReference>
<evidence type="ECO:0000259" key="8">
    <source>
        <dbReference type="PROSITE" id="PS50893"/>
    </source>
</evidence>
<dbReference type="AlphaFoldDB" id="A0A3B0CTM8"/>
<feature type="transmembrane region" description="Helical" evidence="7">
    <location>
        <begin position="68"/>
        <end position="89"/>
    </location>
</feature>
<evidence type="ECO:0000313" key="11">
    <source>
        <dbReference type="Proteomes" id="UP000282311"/>
    </source>
</evidence>
<evidence type="ECO:0000256" key="2">
    <source>
        <dbReference type="ARBA" id="ARBA00022692"/>
    </source>
</evidence>
<reference evidence="10 11" key="1">
    <citation type="journal article" date="2007" name="Int. J. Syst. Evol. Microbiol.">
        <title>Paenibacillus ginsengarvi sp. nov., isolated from soil from ginseng cultivation.</title>
        <authorList>
            <person name="Yoon M.H."/>
            <person name="Ten L.N."/>
            <person name="Im W.T."/>
        </authorList>
    </citation>
    <scope>NUCLEOTIDE SEQUENCE [LARGE SCALE GENOMIC DNA]</scope>
    <source>
        <strain evidence="10 11">KCTC 13059</strain>
    </source>
</reference>
<dbReference type="PANTHER" id="PTHR43394:SF1">
    <property type="entry name" value="ATP-BINDING CASSETTE SUB-FAMILY B MEMBER 10, MITOCHONDRIAL"/>
    <property type="match status" value="1"/>
</dbReference>
<dbReference type="SUPFAM" id="SSF90123">
    <property type="entry name" value="ABC transporter transmembrane region"/>
    <property type="match status" value="1"/>
</dbReference>
<dbReference type="Gene3D" id="1.20.1560.10">
    <property type="entry name" value="ABC transporter type 1, transmembrane domain"/>
    <property type="match status" value="1"/>
</dbReference>
<dbReference type="InterPro" id="IPR039421">
    <property type="entry name" value="Type_1_exporter"/>
</dbReference>
<feature type="transmembrane region" description="Helical" evidence="7">
    <location>
        <begin position="158"/>
        <end position="176"/>
    </location>
</feature>
<feature type="transmembrane region" description="Helical" evidence="7">
    <location>
        <begin position="188"/>
        <end position="206"/>
    </location>
</feature>
<feature type="domain" description="ABC transporter" evidence="8">
    <location>
        <begin position="375"/>
        <end position="613"/>
    </location>
</feature>
<dbReference type="SUPFAM" id="SSF52540">
    <property type="entry name" value="P-loop containing nucleoside triphosphate hydrolases"/>
    <property type="match status" value="1"/>
</dbReference>
<comment type="subcellular location">
    <subcellularLocation>
        <location evidence="1">Cell membrane</location>
        <topology evidence="1">Multi-pass membrane protein</topology>
    </subcellularLocation>
</comment>
<dbReference type="GO" id="GO:0016887">
    <property type="term" value="F:ATP hydrolysis activity"/>
    <property type="evidence" value="ECO:0007669"/>
    <property type="project" value="InterPro"/>
</dbReference>
<dbReference type="PROSITE" id="PS50929">
    <property type="entry name" value="ABC_TM1F"/>
    <property type="match status" value="1"/>
</dbReference>
<dbReference type="Pfam" id="PF00005">
    <property type="entry name" value="ABC_tran"/>
    <property type="match status" value="1"/>
</dbReference>
<name>A0A3B0CTM8_9BACL</name>
<comment type="caution">
    <text evidence="10">The sequence shown here is derived from an EMBL/GenBank/DDBJ whole genome shotgun (WGS) entry which is preliminary data.</text>
</comment>
<evidence type="ECO:0000256" key="3">
    <source>
        <dbReference type="ARBA" id="ARBA00022741"/>
    </source>
</evidence>
<evidence type="ECO:0000256" key="5">
    <source>
        <dbReference type="ARBA" id="ARBA00022989"/>
    </source>
</evidence>
<proteinExistence type="predicted"/>
<dbReference type="Gene3D" id="3.40.50.300">
    <property type="entry name" value="P-loop containing nucleotide triphosphate hydrolases"/>
    <property type="match status" value="1"/>
</dbReference>
<dbReference type="PANTHER" id="PTHR43394">
    <property type="entry name" value="ATP-DEPENDENT PERMEASE MDL1, MITOCHONDRIAL"/>
    <property type="match status" value="1"/>
</dbReference>
<dbReference type="GO" id="GO:0005524">
    <property type="term" value="F:ATP binding"/>
    <property type="evidence" value="ECO:0007669"/>
    <property type="project" value="UniProtKB-KW"/>
</dbReference>
<dbReference type="PROSITE" id="PS50893">
    <property type="entry name" value="ABC_TRANSPORTER_2"/>
    <property type="match status" value="1"/>
</dbReference>
<dbReference type="CDD" id="cd03228">
    <property type="entry name" value="ABCC_MRP_Like"/>
    <property type="match status" value="1"/>
</dbReference>
<evidence type="ECO:0000313" key="10">
    <source>
        <dbReference type="EMBL" id="RKN86066.1"/>
    </source>
</evidence>
<feature type="transmembrane region" description="Helical" evidence="7">
    <location>
        <begin position="34"/>
        <end position="56"/>
    </location>
</feature>
<dbReference type="PROSITE" id="PS00211">
    <property type="entry name" value="ABC_TRANSPORTER_1"/>
    <property type="match status" value="1"/>
</dbReference>
<protein>
    <submittedName>
        <fullName evidence="10">ABC transporter ATP-binding protein</fullName>
    </submittedName>
</protein>
<evidence type="ECO:0000256" key="4">
    <source>
        <dbReference type="ARBA" id="ARBA00022840"/>
    </source>
</evidence>
<sequence length="627" mass="69834">MSDADRRSFGKDLQMIKRGCTLARQISPGLMELTLVKSVLNAIIPFVSIYMLAVIIDELLGERNLKLLAFYVGVTVGGTFLMSVLAEWVSKKVSIQNGMFEARLQHFLNDKNLTMDFTRLEDPKNTELREKIMGNMYAAGGGVHAIVEQIATIVESSFSVIVAVAISFGALTATAAAGSGRIGVENSVWFSLLLIAAIVICIAQTVRNSRSAKKKEFELFQNGARINGYIGYYNHFYLEDDQAGKDVRIFDQRQLIVDEVLAKGRLPWLHVVNGTYRLNQKYLSFNSAISALIGGLIYIFIGLKALSGTISIGSVTQSYAAIFRLVSAAGHLSVSLSKIRSNNNYVELLYEFIDMPSENHEGTEIPARSEAGWEIEFHNVSFRYPASEQYALHNLSLKLSPSSRTAIVGMNGSGKSTMIKLLCRLYSPESGYITLNGKDITKFEYKAYLSLFSVVFQDFQLLAFPIGQNVAVSKDYEEENVWRSLQKAGIADRIRELPLGTKQSIYKNFEEDGVDLSGGESQKIALARAIYKDAPIVVLDEPTAALDPVSEYEVYSRFNEMIGGKTALFVSHRLSSCRFCDRIAVFHDGRIVQFGTHSELLQISNGKYAELWNAQAQYYTEKARFDR</sequence>
<gene>
    <name evidence="10" type="ORF">D7M11_03370</name>
</gene>
<evidence type="ECO:0000256" key="7">
    <source>
        <dbReference type="SAM" id="Phobius"/>
    </source>
</evidence>
<accession>A0A3B0CTM8</accession>
<keyword evidence="5 7" id="KW-1133">Transmembrane helix</keyword>
<keyword evidence="11" id="KW-1185">Reference proteome</keyword>
<dbReference type="GO" id="GO:0005886">
    <property type="term" value="C:plasma membrane"/>
    <property type="evidence" value="ECO:0007669"/>
    <property type="project" value="UniProtKB-SubCell"/>
</dbReference>
<organism evidence="10 11">
    <name type="scientific">Paenibacillus ginsengarvi</name>
    <dbReference type="NCBI Taxonomy" id="400777"/>
    <lineage>
        <taxon>Bacteria</taxon>
        <taxon>Bacillati</taxon>
        <taxon>Bacillota</taxon>
        <taxon>Bacilli</taxon>
        <taxon>Bacillales</taxon>
        <taxon>Paenibacillaceae</taxon>
        <taxon>Paenibacillus</taxon>
    </lineage>
</organism>
<dbReference type="OrthoDB" id="9806127at2"/>
<dbReference type="InterPro" id="IPR017871">
    <property type="entry name" value="ABC_transporter-like_CS"/>
</dbReference>
<keyword evidence="2 7" id="KW-0812">Transmembrane</keyword>
<dbReference type="InterPro" id="IPR036640">
    <property type="entry name" value="ABC1_TM_sf"/>
</dbReference>
<dbReference type="GO" id="GO:0015421">
    <property type="term" value="F:ABC-type oligopeptide transporter activity"/>
    <property type="evidence" value="ECO:0007669"/>
    <property type="project" value="TreeGrafter"/>
</dbReference>
<feature type="domain" description="ABC transmembrane type-1" evidence="9">
    <location>
        <begin position="38"/>
        <end position="341"/>
    </location>
</feature>
<keyword evidence="6 7" id="KW-0472">Membrane</keyword>